<dbReference type="Gene3D" id="3.40.50.880">
    <property type="match status" value="1"/>
</dbReference>
<feature type="signal peptide" evidence="1">
    <location>
        <begin position="1"/>
        <end position="25"/>
    </location>
</feature>
<evidence type="ECO:0000313" key="3">
    <source>
        <dbReference type="EMBL" id="AOW09949.1"/>
    </source>
</evidence>
<gene>
    <name evidence="3" type="ORF">EM308_10745</name>
</gene>
<sequence>MRFKLMNFCIVSAIAVISFVLVSFCQVNKDEAIFVKPKKVLIFSKTNGFRHGSISVGINAIKKLGEENNFLVDATEDSLAINSKNLKQYQVIIFLNTTGTILGKEGELALQEFMKKGKGFVGVHSASDCEFDWPWYGKMIGGYFVSHPAQQTAKLVVVNKEHIATKHLPAIWERKDEWYNFKDLNPDVNVLLKIDESSYTGGKNGDNHPMAWYQNYGGGRMFYTALGHTNESYSDPLFLQHLLGGITYAMGE</sequence>
<proteinExistence type="predicted"/>
<dbReference type="InterPro" id="IPR029010">
    <property type="entry name" value="ThuA-like"/>
</dbReference>
<organism evidence="3 4">
    <name type="scientific">Flavobacterium gilvum</name>
    <dbReference type="NCBI Taxonomy" id="1492737"/>
    <lineage>
        <taxon>Bacteria</taxon>
        <taxon>Pseudomonadati</taxon>
        <taxon>Bacteroidota</taxon>
        <taxon>Flavobacteriia</taxon>
        <taxon>Flavobacteriales</taxon>
        <taxon>Flavobacteriaceae</taxon>
        <taxon>Flavobacterium</taxon>
    </lineage>
</organism>
<dbReference type="PANTHER" id="PTHR40469">
    <property type="entry name" value="SECRETED GLYCOSYL HYDROLASE"/>
    <property type="match status" value="1"/>
</dbReference>
<accession>A0AAC9I405</accession>
<name>A0AAC9I405_9FLAO</name>
<dbReference type="SUPFAM" id="SSF52317">
    <property type="entry name" value="Class I glutamine amidotransferase-like"/>
    <property type="match status" value="1"/>
</dbReference>
<dbReference type="EMBL" id="CP017479">
    <property type="protein sequence ID" value="AOW09949.1"/>
    <property type="molecule type" value="Genomic_DNA"/>
</dbReference>
<feature type="domain" description="ThuA-like" evidence="2">
    <location>
        <begin position="39"/>
        <end position="249"/>
    </location>
</feature>
<protein>
    <submittedName>
        <fullName evidence="3">Crp/Fnr family transcriptional regulator</fullName>
    </submittedName>
</protein>
<dbReference type="Pfam" id="PF06283">
    <property type="entry name" value="ThuA"/>
    <property type="match status" value="1"/>
</dbReference>
<feature type="chain" id="PRO_5042085507" evidence="1">
    <location>
        <begin position="26"/>
        <end position="252"/>
    </location>
</feature>
<dbReference type="AlphaFoldDB" id="A0AAC9I405"/>
<keyword evidence="1" id="KW-0732">Signal</keyword>
<dbReference type="KEGG" id="fgl:EM308_10745"/>
<dbReference type="PANTHER" id="PTHR40469:SF2">
    <property type="entry name" value="GALACTOSE-BINDING DOMAIN-LIKE SUPERFAMILY PROTEIN"/>
    <property type="match status" value="1"/>
</dbReference>
<evidence type="ECO:0000256" key="1">
    <source>
        <dbReference type="SAM" id="SignalP"/>
    </source>
</evidence>
<evidence type="ECO:0000313" key="4">
    <source>
        <dbReference type="Proteomes" id="UP000175968"/>
    </source>
</evidence>
<reference evidence="3 4" key="1">
    <citation type="submission" date="2016-10" db="EMBL/GenBank/DDBJ databases">
        <title>Flavobacterium gilvum sp. nov., isolated from stream water.</title>
        <authorList>
            <person name="Shin S.-K."/>
            <person name="Cho Y.-J."/>
            <person name="Yi H."/>
        </authorList>
    </citation>
    <scope>NUCLEOTIDE SEQUENCE [LARGE SCALE GENOMIC DNA]</scope>
    <source>
        <strain evidence="3 4">EM1308</strain>
    </source>
</reference>
<evidence type="ECO:0000259" key="2">
    <source>
        <dbReference type="Pfam" id="PF06283"/>
    </source>
</evidence>
<dbReference type="InterPro" id="IPR029062">
    <property type="entry name" value="Class_I_gatase-like"/>
</dbReference>
<keyword evidence="4" id="KW-1185">Reference proteome</keyword>
<dbReference type="Proteomes" id="UP000175968">
    <property type="component" value="Chromosome"/>
</dbReference>